<keyword evidence="5 8" id="KW-1133">Transmembrane helix</keyword>
<feature type="region of interest" description="Disordered" evidence="7">
    <location>
        <begin position="599"/>
        <end position="663"/>
    </location>
</feature>
<feature type="region of interest" description="Disordered" evidence="7">
    <location>
        <begin position="337"/>
        <end position="358"/>
    </location>
</feature>
<evidence type="ECO:0000256" key="3">
    <source>
        <dbReference type="ARBA" id="ARBA00022741"/>
    </source>
</evidence>
<feature type="transmembrane region" description="Helical" evidence="8">
    <location>
        <begin position="145"/>
        <end position="166"/>
    </location>
</feature>
<sequence>MRVSDRWQSRGVPHVPARPSRRTVPVRDQRHAPWRRRALRVAAVAVPAALLAAGASSYAAVVTGRMAAEPARDTLIVLAAVSAAVIVLDAVTWLVVQRAVARAEATLRSDLAAAALGQPLPALEEQAVGELLDRVNGDPERLTRAISGIGITLGQAAISLVVGWVAAGLVWWPAWVAFPLVATVVLVFARRSARPLRDLSRLSSEAASDHMAQLEEAVAARDDLRTADGQRYVLRRYAELAARQIRLREEWSVAFSRVRLRTELPLDALVGAVLVGGVWAVTGGTLDVARLVALWLLVTGFVGRVDVLGRLLPRLEEAIGTFQRVRDLLARAQEPVGGAPFPGSTAAPGPDAPGRPTGADVELRDLTFAYGGGFTLGPLSLTVPAGSTCALVGRTGSGKTTLTKMLSRAVDPPAGSVFLDGQDITGLDVHELRTHVGVVGQRTEILAATLADNITLWAPVPAERVEQAVDALGLRAWVRSLPQGLDTRLGSDGVTLSAGEEQLVAFARLLVRDVEVVVLDEATARMDPATAERVTLATQALLAGRTAVVVAHRLPTARHADTVAVLDGGRLVEHGPWDRLASANGYFSRLVAAAGLGDEDAVGSTGSATRPADGEPGRPAPQPAPQPEPQPEPSVVAPRTPTTPTTAGSARAGRGARDDPPARTSMVRAVWSTLRARPLGLLLPAVVWELTDYLTSTGLVVGWLWASLVVDLEQGSAPWLLACAILAAVVANTLLPFTVRLTSARWWADSRLRLRLAVLRGQTAQRRTVRDAPGEIAARAQEEYRLTGHTQAWRELVTAPVTLGLLVVLSDSLLAGAIGLTMAAMMCAAQVLGSRAVAAAARQAGDAAAELGRLLGSALDAVRTVKLSASTSGVLAQVARVDGRRVLASLREERTDFLVGLAPSVLSRIAAVLAWALHLNGTWSLATTLLVSTSIGTFSWIGYGLGQLVTSAASARRWVEVTSRYAGTERLADVPDDVDLFTGAAVPAGRSATDGQTRTTPTAGLAPASDGLRELRLDGLSATHDDGTVGVAGVDLTVRRGELVLVVGRVGSGKSSLLGALSGLVDTGGRLTWNGAEVSDPETFLRPPRVAHVAQVPHVVSGTLADNVRLDHDRPVTGPVGAAGLGRDVAEAGGADTLVGHRGLRLSGGQVQRLGLARALATGSDLLLVDDVSSALDAVTEAEVWSGLRAAGTTVVGTTSRAATLATADRVVVLDGGRVAAVGPWRDLEPRWSHLAG</sequence>
<protein>
    <submittedName>
        <fullName evidence="11">ATP-binding cassette domain-containing protein</fullName>
    </submittedName>
</protein>
<dbReference type="CDD" id="cd03228">
    <property type="entry name" value="ABCC_MRP_Like"/>
    <property type="match status" value="1"/>
</dbReference>
<gene>
    <name evidence="11" type="ORF">GCM10023198_28590</name>
</gene>
<dbReference type="InterPro" id="IPR036640">
    <property type="entry name" value="ABC1_TM_sf"/>
</dbReference>
<feature type="domain" description="ABC transporter" evidence="9">
    <location>
        <begin position="1015"/>
        <end position="1235"/>
    </location>
</feature>
<dbReference type="Pfam" id="PF00664">
    <property type="entry name" value="ABC_membrane"/>
    <property type="match status" value="1"/>
</dbReference>
<dbReference type="SUPFAM" id="SSF90123">
    <property type="entry name" value="ABC transporter transmembrane region"/>
    <property type="match status" value="2"/>
</dbReference>
<name>A0ABP8XGC1_9MICO</name>
<feature type="region of interest" description="Disordered" evidence="7">
    <location>
        <begin position="1"/>
        <end position="29"/>
    </location>
</feature>
<accession>A0ABP8XGC1</accession>
<keyword evidence="4 11" id="KW-0067">ATP-binding</keyword>
<keyword evidence="12" id="KW-1185">Reference proteome</keyword>
<feature type="domain" description="ABC transmembrane type-1" evidence="10">
    <location>
        <begin position="792"/>
        <end position="957"/>
    </location>
</feature>
<dbReference type="SMART" id="SM00382">
    <property type="entry name" value="AAA"/>
    <property type="match status" value="2"/>
</dbReference>
<feature type="domain" description="ABC transporter" evidence="9">
    <location>
        <begin position="361"/>
        <end position="593"/>
    </location>
</feature>
<evidence type="ECO:0000313" key="12">
    <source>
        <dbReference type="Proteomes" id="UP001500843"/>
    </source>
</evidence>
<evidence type="ECO:0000259" key="9">
    <source>
        <dbReference type="PROSITE" id="PS50893"/>
    </source>
</evidence>
<feature type="compositionally biased region" description="Low complexity" evidence="7">
    <location>
        <begin position="633"/>
        <end position="653"/>
    </location>
</feature>
<evidence type="ECO:0000256" key="5">
    <source>
        <dbReference type="ARBA" id="ARBA00022989"/>
    </source>
</evidence>
<dbReference type="PANTHER" id="PTHR24221:SF654">
    <property type="entry name" value="ATP-BINDING CASSETTE SUB-FAMILY B MEMBER 6"/>
    <property type="match status" value="1"/>
</dbReference>
<feature type="transmembrane region" description="Helical" evidence="8">
    <location>
        <begin position="75"/>
        <end position="96"/>
    </location>
</feature>
<evidence type="ECO:0000256" key="1">
    <source>
        <dbReference type="ARBA" id="ARBA00004651"/>
    </source>
</evidence>
<keyword evidence="6 8" id="KW-0472">Membrane</keyword>
<proteinExistence type="predicted"/>
<keyword evidence="2 8" id="KW-0812">Transmembrane</keyword>
<dbReference type="SUPFAM" id="SSF52540">
    <property type="entry name" value="P-loop containing nucleoside triphosphate hydrolases"/>
    <property type="match status" value="2"/>
</dbReference>
<feature type="transmembrane region" description="Helical" evidence="8">
    <location>
        <begin position="172"/>
        <end position="189"/>
    </location>
</feature>
<organism evidence="11 12">
    <name type="scientific">Promicromonospora umidemergens</name>
    <dbReference type="NCBI Taxonomy" id="629679"/>
    <lineage>
        <taxon>Bacteria</taxon>
        <taxon>Bacillati</taxon>
        <taxon>Actinomycetota</taxon>
        <taxon>Actinomycetes</taxon>
        <taxon>Micrococcales</taxon>
        <taxon>Promicromonosporaceae</taxon>
        <taxon>Promicromonospora</taxon>
    </lineage>
</organism>
<feature type="compositionally biased region" description="Pro residues" evidence="7">
    <location>
        <begin position="618"/>
        <end position="632"/>
    </location>
</feature>
<dbReference type="Gene3D" id="3.40.50.300">
    <property type="entry name" value="P-loop containing nucleotide triphosphate hydrolases"/>
    <property type="match status" value="2"/>
</dbReference>
<evidence type="ECO:0000313" key="11">
    <source>
        <dbReference type="EMBL" id="GAA4705099.1"/>
    </source>
</evidence>
<dbReference type="InterPro" id="IPR003593">
    <property type="entry name" value="AAA+_ATPase"/>
</dbReference>
<dbReference type="PROSITE" id="PS50893">
    <property type="entry name" value="ABC_TRANSPORTER_2"/>
    <property type="match status" value="2"/>
</dbReference>
<dbReference type="InterPro" id="IPR027417">
    <property type="entry name" value="P-loop_NTPase"/>
</dbReference>
<evidence type="ECO:0000256" key="7">
    <source>
        <dbReference type="SAM" id="MobiDB-lite"/>
    </source>
</evidence>
<dbReference type="PANTHER" id="PTHR24221">
    <property type="entry name" value="ATP-BINDING CASSETTE SUB-FAMILY B"/>
    <property type="match status" value="1"/>
</dbReference>
<feature type="transmembrane region" description="Helical" evidence="8">
    <location>
        <begin position="264"/>
        <end position="282"/>
    </location>
</feature>
<comment type="caution">
    <text evidence="11">The sequence shown here is derived from an EMBL/GenBank/DDBJ whole genome shotgun (WGS) entry which is preliminary data.</text>
</comment>
<dbReference type="Proteomes" id="UP001500843">
    <property type="component" value="Unassembled WGS sequence"/>
</dbReference>
<dbReference type="InterPro" id="IPR039421">
    <property type="entry name" value="Type_1_exporter"/>
</dbReference>
<evidence type="ECO:0000256" key="4">
    <source>
        <dbReference type="ARBA" id="ARBA00022840"/>
    </source>
</evidence>
<dbReference type="InterPro" id="IPR011527">
    <property type="entry name" value="ABC1_TM_dom"/>
</dbReference>
<evidence type="ECO:0000259" key="10">
    <source>
        <dbReference type="PROSITE" id="PS50929"/>
    </source>
</evidence>
<evidence type="ECO:0000256" key="8">
    <source>
        <dbReference type="SAM" id="Phobius"/>
    </source>
</evidence>
<keyword evidence="3" id="KW-0547">Nucleotide-binding</keyword>
<dbReference type="Gene3D" id="1.20.1560.10">
    <property type="entry name" value="ABC transporter type 1, transmembrane domain"/>
    <property type="match status" value="2"/>
</dbReference>
<evidence type="ECO:0000256" key="6">
    <source>
        <dbReference type="ARBA" id="ARBA00023136"/>
    </source>
</evidence>
<dbReference type="EMBL" id="BAABHM010000012">
    <property type="protein sequence ID" value="GAA4705099.1"/>
    <property type="molecule type" value="Genomic_DNA"/>
</dbReference>
<dbReference type="GO" id="GO:0005524">
    <property type="term" value="F:ATP binding"/>
    <property type="evidence" value="ECO:0007669"/>
    <property type="project" value="UniProtKB-KW"/>
</dbReference>
<comment type="subcellular location">
    <subcellularLocation>
        <location evidence="1">Cell membrane</location>
        <topology evidence="1">Multi-pass membrane protein</topology>
    </subcellularLocation>
</comment>
<dbReference type="InterPro" id="IPR003439">
    <property type="entry name" value="ABC_transporter-like_ATP-bd"/>
</dbReference>
<evidence type="ECO:0000256" key="2">
    <source>
        <dbReference type="ARBA" id="ARBA00022692"/>
    </source>
</evidence>
<reference evidence="12" key="1">
    <citation type="journal article" date="2019" name="Int. J. Syst. Evol. Microbiol.">
        <title>The Global Catalogue of Microorganisms (GCM) 10K type strain sequencing project: providing services to taxonomists for standard genome sequencing and annotation.</title>
        <authorList>
            <consortium name="The Broad Institute Genomics Platform"/>
            <consortium name="The Broad Institute Genome Sequencing Center for Infectious Disease"/>
            <person name="Wu L."/>
            <person name="Ma J."/>
        </authorList>
    </citation>
    <scope>NUCLEOTIDE SEQUENCE [LARGE SCALE GENOMIC DNA]</scope>
    <source>
        <strain evidence="12">JCM 17975</strain>
    </source>
</reference>
<dbReference type="Pfam" id="PF00005">
    <property type="entry name" value="ABC_tran"/>
    <property type="match status" value="2"/>
</dbReference>
<dbReference type="PROSITE" id="PS50929">
    <property type="entry name" value="ABC_TM1F"/>
    <property type="match status" value="2"/>
</dbReference>
<feature type="domain" description="ABC transmembrane type-1" evidence="10">
    <location>
        <begin position="43"/>
        <end position="317"/>
    </location>
</feature>